<organism evidence="18 19">
    <name type="scientific">Apiotrichum porosum</name>
    <dbReference type="NCBI Taxonomy" id="105984"/>
    <lineage>
        <taxon>Eukaryota</taxon>
        <taxon>Fungi</taxon>
        <taxon>Dikarya</taxon>
        <taxon>Basidiomycota</taxon>
        <taxon>Agaricomycotina</taxon>
        <taxon>Tremellomycetes</taxon>
        <taxon>Trichosporonales</taxon>
        <taxon>Trichosporonaceae</taxon>
        <taxon>Apiotrichum</taxon>
    </lineage>
</organism>
<dbReference type="GO" id="GO:0004650">
    <property type="term" value="F:polygalacturonase activity"/>
    <property type="evidence" value="ECO:0007669"/>
    <property type="project" value="InterPro"/>
</dbReference>
<proteinExistence type="inferred from homology"/>
<dbReference type="RefSeq" id="XP_028478479.1">
    <property type="nucleotide sequence ID" value="XM_028622027.1"/>
</dbReference>
<dbReference type="EC" id="3.2.1.67" evidence="11"/>
<dbReference type="PANTHER" id="PTHR31736">
    <property type="match status" value="1"/>
</dbReference>
<evidence type="ECO:0000256" key="16">
    <source>
        <dbReference type="RuleBase" id="RU361169"/>
    </source>
</evidence>
<evidence type="ECO:0000256" key="4">
    <source>
        <dbReference type="ARBA" id="ARBA00022729"/>
    </source>
</evidence>
<evidence type="ECO:0000256" key="3">
    <source>
        <dbReference type="ARBA" id="ARBA00022525"/>
    </source>
</evidence>
<keyword evidence="9 16" id="KW-0326">Glycosidase</keyword>
<evidence type="ECO:0000256" key="2">
    <source>
        <dbReference type="ARBA" id="ARBA00008834"/>
    </source>
</evidence>
<evidence type="ECO:0000256" key="11">
    <source>
        <dbReference type="ARBA" id="ARBA00038933"/>
    </source>
</evidence>
<keyword evidence="10" id="KW-0961">Cell wall biogenesis/degradation</keyword>
<evidence type="ECO:0000313" key="18">
    <source>
        <dbReference type="EMBL" id="RSH85031.1"/>
    </source>
</evidence>
<dbReference type="InterPro" id="IPR011050">
    <property type="entry name" value="Pectin_lyase_fold/virulence"/>
</dbReference>
<evidence type="ECO:0000256" key="10">
    <source>
        <dbReference type="ARBA" id="ARBA00023316"/>
    </source>
</evidence>
<keyword evidence="5" id="KW-0677">Repeat</keyword>
<dbReference type="OrthoDB" id="187139at2759"/>
<evidence type="ECO:0000313" key="19">
    <source>
        <dbReference type="Proteomes" id="UP000279236"/>
    </source>
</evidence>
<keyword evidence="6 16" id="KW-0378">Hydrolase</keyword>
<evidence type="ECO:0000256" key="8">
    <source>
        <dbReference type="ARBA" id="ARBA00023180"/>
    </source>
</evidence>
<dbReference type="InterPro" id="IPR012334">
    <property type="entry name" value="Pectin_lyas_fold"/>
</dbReference>
<keyword evidence="8" id="KW-0325">Glycoprotein</keyword>
<sequence length="465" mass="50205">MKFATALALGTLALTASAAPTTSNSNSNSNSNSKSASQTKYIAPAFSHAARGQRPSVSAHPHKPFKAFPTFPQRTKTCTVKSLGSGKDDSSNILSAFHSCNNGGHVIFSPNTTYTIGTAMDWTFLNSIDIDIQGTIKFTDNTTYWQANSFKYGFQNATSFFKLGGNDVFIYGGGELDGSGQAWYDLYAQDIYILRPVLIGIDGLKNSIISDLVLRYSPMYYHFVANASNVVFNNLDISGFSASANVAKNTDGWDTYRSEYVTIQSSVINNGDDCVSFKPNSTNMVVQDLWCNGSHGISVGSLGQYVGEYDIVENILVTDISMHNASDGARIKVWPNSPSALSGDLQGGGGDGRVNNVTYSNFLLDNVDYAIEVTQCYGQSNLTLCAEYPSPLTISNVNFYNFTGTTSTKYDPLIATLECSSATVCSNITATDINVLSPKGYHNATCLYMDDSKLNVTCTDVKLTL</sequence>
<protein>
    <recommendedName>
        <fullName evidence="11">galacturonan 1,4-alpha-galacturonidase</fullName>
        <ecNumber evidence="11">3.2.1.67</ecNumber>
    </recommendedName>
    <alternativeName>
        <fullName evidence="13">Galacturan 1,4-alpha-galacturonidase</fullName>
    </alternativeName>
    <alternativeName>
        <fullName evidence="12">Poly(1,4-alpha-D-galacturonide)galacturonohydrolase</fullName>
    </alternativeName>
</protein>
<evidence type="ECO:0000256" key="1">
    <source>
        <dbReference type="ARBA" id="ARBA00004613"/>
    </source>
</evidence>
<feature type="chain" id="PRO_5019060291" description="galacturonan 1,4-alpha-galacturonidase" evidence="17">
    <location>
        <begin position="19"/>
        <end position="465"/>
    </location>
</feature>
<feature type="active site" evidence="15">
    <location>
        <position position="295"/>
    </location>
</feature>
<accession>A0A427Y1S5</accession>
<dbReference type="InterPro" id="IPR000743">
    <property type="entry name" value="Glyco_hydro_28"/>
</dbReference>
<dbReference type="PANTHER" id="PTHR31736:SF14">
    <property type="entry name" value="EXOPOLYGALACTURONASE X-1-RELATED"/>
    <property type="match status" value="1"/>
</dbReference>
<gene>
    <name evidence="18" type="ORF">EHS24_006619</name>
</gene>
<dbReference type="EMBL" id="RSCE01000003">
    <property type="protein sequence ID" value="RSH85031.1"/>
    <property type="molecule type" value="Genomic_DNA"/>
</dbReference>
<keyword evidence="7" id="KW-1015">Disulfide bond</keyword>
<comment type="caution">
    <text evidence="18">The sequence shown here is derived from an EMBL/GenBank/DDBJ whole genome shotgun (WGS) entry which is preliminary data.</text>
</comment>
<dbReference type="GeneID" id="39591162"/>
<dbReference type="STRING" id="105984.A0A427Y1S5"/>
<comment type="similarity">
    <text evidence="2 16">Belongs to the glycosyl hydrolase 28 family.</text>
</comment>
<dbReference type="GO" id="GO:0047911">
    <property type="term" value="F:galacturan 1,4-alpha-galacturonidase activity"/>
    <property type="evidence" value="ECO:0007669"/>
    <property type="project" value="UniProtKB-EC"/>
</dbReference>
<evidence type="ECO:0000256" key="6">
    <source>
        <dbReference type="ARBA" id="ARBA00022801"/>
    </source>
</evidence>
<dbReference type="SUPFAM" id="SSF51126">
    <property type="entry name" value="Pectin lyase-like"/>
    <property type="match status" value="1"/>
</dbReference>
<evidence type="ECO:0000256" key="12">
    <source>
        <dbReference type="ARBA" id="ARBA00041604"/>
    </source>
</evidence>
<dbReference type="Gene3D" id="2.160.20.10">
    <property type="entry name" value="Single-stranded right-handed beta-helix, Pectin lyase-like"/>
    <property type="match status" value="1"/>
</dbReference>
<evidence type="ECO:0000256" key="15">
    <source>
        <dbReference type="PROSITE-ProRule" id="PRU10052"/>
    </source>
</evidence>
<evidence type="ECO:0000256" key="13">
    <source>
        <dbReference type="ARBA" id="ARBA00043142"/>
    </source>
</evidence>
<dbReference type="PROSITE" id="PS00502">
    <property type="entry name" value="POLYGALACTURONASE"/>
    <property type="match status" value="1"/>
</dbReference>
<dbReference type="GO" id="GO:0045490">
    <property type="term" value="P:pectin catabolic process"/>
    <property type="evidence" value="ECO:0007669"/>
    <property type="project" value="UniProtKB-ARBA"/>
</dbReference>
<reference evidence="18 19" key="1">
    <citation type="submission" date="2018-11" db="EMBL/GenBank/DDBJ databases">
        <title>Genome sequence of Apiotrichum porosum DSM 27194.</title>
        <authorList>
            <person name="Aliyu H."/>
            <person name="Gorte O."/>
            <person name="Ochsenreither K."/>
        </authorList>
    </citation>
    <scope>NUCLEOTIDE SEQUENCE [LARGE SCALE GENOMIC DNA]</scope>
    <source>
        <strain evidence="18 19">DSM 27194</strain>
    </source>
</reference>
<dbReference type="AlphaFoldDB" id="A0A427Y1S5"/>
<dbReference type="Pfam" id="PF00295">
    <property type="entry name" value="Glyco_hydro_28"/>
    <property type="match status" value="1"/>
</dbReference>
<dbReference type="GO" id="GO:0071555">
    <property type="term" value="P:cell wall organization"/>
    <property type="evidence" value="ECO:0007669"/>
    <property type="project" value="UniProtKB-KW"/>
</dbReference>
<evidence type="ECO:0000256" key="14">
    <source>
        <dbReference type="ARBA" id="ARBA00048766"/>
    </source>
</evidence>
<dbReference type="SMART" id="SM00710">
    <property type="entry name" value="PbH1"/>
    <property type="match status" value="5"/>
</dbReference>
<comment type="catalytic activity">
    <reaction evidence="14">
        <text>[(1-&gt;4)-alpha-D-galacturonosyl](n) + H2O = alpha-D-galacturonate + [(1-&gt;4)-alpha-D-galacturonosyl](n-1)</text>
        <dbReference type="Rhea" id="RHEA:14117"/>
        <dbReference type="Rhea" id="RHEA-COMP:14570"/>
        <dbReference type="Rhea" id="RHEA-COMP:14572"/>
        <dbReference type="ChEBI" id="CHEBI:15377"/>
        <dbReference type="ChEBI" id="CHEBI:58658"/>
        <dbReference type="ChEBI" id="CHEBI:140523"/>
        <dbReference type="EC" id="3.2.1.67"/>
    </reaction>
</comment>
<keyword evidence="3" id="KW-0964">Secreted</keyword>
<keyword evidence="4 17" id="KW-0732">Signal</keyword>
<evidence type="ECO:0000256" key="7">
    <source>
        <dbReference type="ARBA" id="ARBA00023157"/>
    </source>
</evidence>
<feature type="signal peptide" evidence="17">
    <location>
        <begin position="1"/>
        <end position="18"/>
    </location>
</feature>
<keyword evidence="19" id="KW-1185">Reference proteome</keyword>
<dbReference type="InterPro" id="IPR006626">
    <property type="entry name" value="PbH1"/>
</dbReference>
<dbReference type="FunFam" id="2.160.20.10:FF:000027">
    <property type="entry name" value="Probable exopolygalacturonase X"/>
    <property type="match status" value="1"/>
</dbReference>
<comment type="subcellular location">
    <subcellularLocation>
        <location evidence="1">Secreted</location>
    </subcellularLocation>
</comment>
<name>A0A427Y1S5_9TREE</name>
<evidence type="ECO:0000256" key="5">
    <source>
        <dbReference type="ARBA" id="ARBA00022737"/>
    </source>
</evidence>
<dbReference type="GO" id="GO:0005576">
    <property type="term" value="C:extracellular region"/>
    <property type="evidence" value="ECO:0007669"/>
    <property type="project" value="UniProtKB-SubCell"/>
</dbReference>
<evidence type="ECO:0000256" key="9">
    <source>
        <dbReference type="ARBA" id="ARBA00023295"/>
    </source>
</evidence>
<evidence type="ECO:0000256" key="17">
    <source>
        <dbReference type="SAM" id="SignalP"/>
    </source>
</evidence>
<dbReference type="Proteomes" id="UP000279236">
    <property type="component" value="Unassembled WGS sequence"/>
</dbReference>